<proteinExistence type="predicted"/>
<organism evidence="3">
    <name type="scientific">Barley aphid RNA virus 1</name>
    <dbReference type="NCBI Taxonomy" id="2703490"/>
    <lineage>
        <taxon>Viruses</taxon>
        <taxon>Riboviria</taxon>
    </lineage>
</organism>
<name>A0A6F8QHB3_9VIRU</name>
<feature type="transmembrane region" description="Helical" evidence="2">
    <location>
        <begin position="174"/>
        <end position="193"/>
    </location>
</feature>
<evidence type="ECO:0000313" key="3">
    <source>
        <dbReference type="EMBL" id="BBV14747.1"/>
    </source>
</evidence>
<evidence type="ECO:0000256" key="2">
    <source>
        <dbReference type="SAM" id="Phobius"/>
    </source>
</evidence>
<feature type="compositionally biased region" description="Polar residues" evidence="1">
    <location>
        <begin position="1"/>
        <end position="17"/>
    </location>
</feature>
<keyword evidence="2" id="KW-1133">Transmembrane helix</keyword>
<keyword evidence="2" id="KW-0812">Transmembrane</keyword>
<feature type="transmembrane region" description="Helical" evidence="2">
    <location>
        <begin position="107"/>
        <end position="127"/>
    </location>
</feature>
<sequence>MNRNQSKSFVPSRQFTRQVPRGPRQKTFRPPVTPQKQSQKSSKKKTSRFDLNTILSDILTTFSKALVNPTVLLTFAIATSVIINHNFDSKTGYLYTIFSGKEDGLSQWIYLNIRKLCGFSIFVPTIIDIPKDKRAIVAIATFLWVFLVPEYFFTEYIIQSLLLHTYFKVSLKNTRIVIVLCVVAAWFCGFMTFKSITPVVVPAQNGTRTRL</sequence>
<feature type="transmembrane region" description="Helical" evidence="2">
    <location>
        <begin position="134"/>
        <end position="154"/>
    </location>
</feature>
<feature type="transmembrane region" description="Helical" evidence="2">
    <location>
        <begin position="65"/>
        <end position="87"/>
    </location>
</feature>
<evidence type="ECO:0000256" key="1">
    <source>
        <dbReference type="SAM" id="MobiDB-lite"/>
    </source>
</evidence>
<reference evidence="3" key="1">
    <citation type="journal article" date="2020" name="Front. Microbiol.">
        <title>Virome analysis of aphid populations that infest the barley field: the discovery of two novel groups of nege/kita-like viruses and other novel RNA viruses.</title>
        <authorList>
            <person name="Kondo H."/>
            <person name="Fujita M."/>
            <person name="Hisano H."/>
            <person name="Hyodo K."/>
            <person name="Andika I.B."/>
            <person name="Suzuki N."/>
        </authorList>
    </citation>
    <scope>NUCLEOTIDE SEQUENCE</scope>
    <source>
        <strain evidence="3">02BaA3</strain>
    </source>
</reference>
<dbReference type="EMBL" id="LC516835">
    <property type="protein sequence ID" value="BBV14747.1"/>
    <property type="molecule type" value="Genomic_RNA"/>
</dbReference>
<accession>A0A6F8QHB3</accession>
<dbReference type="InterPro" id="IPR032441">
    <property type="entry name" value="SP24"/>
</dbReference>
<feature type="region of interest" description="Disordered" evidence="1">
    <location>
        <begin position="1"/>
        <end position="45"/>
    </location>
</feature>
<protein>
    <submittedName>
        <fullName evidence="3">Uncharacterized protein</fullName>
    </submittedName>
</protein>
<keyword evidence="2" id="KW-0472">Membrane</keyword>
<dbReference type="Pfam" id="PF16504">
    <property type="entry name" value="SP24"/>
    <property type="match status" value="1"/>
</dbReference>
<gene>
    <name evidence="3" type="primary">3</name>
</gene>